<sequence length="90" mass="10205">MEPRRTHTTAAVDDSVDGTERAPDREANHQQQAYEALWLHNKEVTREQDQLKADLSTLQSQVAYLMVGSYMEIHGDGFKSDCNRVLEIGT</sequence>
<keyword evidence="2" id="KW-1185">Reference proteome</keyword>
<name>A0ACB8F4K8_9SAUR</name>
<proteinExistence type="predicted"/>
<dbReference type="EMBL" id="CM037618">
    <property type="protein sequence ID" value="KAH7999824.1"/>
    <property type="molecule type" value="Genomic_DNA"/>
</dbReference>
<gene>
    <name evidence="1" type="ORF">K3G42_019374</name>
</gene>
<protein>
    <submittedName>
        <fullName evidence="1">Uncharacterized protein</fullName>
    </submittedName>
</protein>
<accession>A0ACB8F4K8</accession>
<comment type="caution">
    <text evidence="1">The sequence shown here is derived from an EMBL/GenBank/DDBJ whole genome shotgun (WGS) entry which is preliminary data.</text>
</comment>
<organism evidence="1 2">
    <name type="scientific">Sphaerodactylus townsendi</name>
    <dbReference type="NCBI Taxonomy" id="933632"/>
    <lineage>
        <taxon>Eukaryota</taxon>
        <taxon>Metazoa</taxon>
        <taxon>Chordata</taxon>
        <taxon>Craniata</taxon>
        <taxon>Vertebrata</taxon>
        <taxon>Euteleostomi</taxon>
        <taxon>Lepidosauria</taxon>
        <taxon>Squamata</taxon>
        <taxon>Bifurcata</taxon>
        <taxon>Gekkota</taxon>
        <taxon>Sphaerodactylidae</taxon>
        <taxon>Sphaerodactylus</taxon>
    </lineage>
</organism>
<reference evidence="1" key="1">
    <citation type="submission" date="2021-08" db="EMBL/GenBank/DDBJ databases">
        <title>The first chromosome-level gecko genome reveals the dynamic sex chromosomes of Neotropical dwarf geckos (Sphaerodactylidae: Sphaerodactylus).</title>
        <authorList>
            <person name="Pinto B.J."/>
            <person name="Keating S.E."/>
            <person name="Gamble T."/>
        </authorList>
    </citation>
    <scope>NUCLEOTIDE SEQUENCE</scope>
    <source>
        <strain evidence="1">TG3544</strain>
    </source>
</reference>
<evidence type="ECO:0000313" key="2">
    <source>
        <dbReference type="Proteomes" id="UP000827872"/>
    </source>
</evidence>
<dbReference type="Proteomes" id="UP000827872">
    <property type="component" value="Linkage Group LG05"/>
</dbReference>
<evidence type="ECO:0000313" key="1">
    <source>
        <dbReference type="EMBL" id="KAH7999824.1"/>
    </source>
</evidence>